<evidence type="ECO:0000313" key="2">
    <source>
        <dbReference type="Proteomes" id="UP000250140"/>
    </source>
</evidence>
<proteinExistence type="predicted"/>
<gene>
    <name evidence="1" type="ORF">AOQ84DRAFT_366515</name>
</gene>
<organism evidence="1 2">
    <name type="scientific">Glonium stellatum</name>
    <dbReference type="NCBI Taxonomy" id="574774"/>
    <lineage>
        <taxon>Eukaryota</taxon>
        <taxon>Fungi</taxon>
        <taxon>Dikarya</taxon>
        <taxon>Ascomycota</taxon>
        <taxon>Pezizomycotina</taxon>
        <taxon>Dothideomycetes</taxon>
        <taxon>Pleosporomycetidae</taxon>
        <taxon>Gloniales</taxon>
        <taxon>Gloniaceae</taxon>
        <taxon>Glonium</taxon>
    </lineage>
</organism>
<protein>
    <submittedName>
        <fullName evidence="1">Uncharacterized protein</fullName>
    </submittedName>
</protein>
<dbReference type="AlphaFoldDB" id="A0A8E2EVY7"/>
<dbReference type="EMBL" id="KV750251">
    <property type="protein sequence ID" value="OCL05591.1"/>
    <property type="molecule type" value="Genomic_DNA"/>
</dbReference>
<reference evidence="1 2" key="1">
    <citation type="journal article" date="2016" name="Nat. Commun.">
        <title>Ectomycorrhizal ecology is imprinted in the genome of the dominant symbiotic fungus Cenococcum geophilum.</title>
        <authorList>
            <consortium name="DOE Joint Genome Institute"/>
            <person name="Peter M."/>
            <person name="Kohler A."/>
            <person name="Ohm R.A."/>
            <person name="Kuo A."/>
            <person name="Krutzmann J."/>
            <person name="Morin E."/>
            <person name="Arend M."/>
            <person name="Barry K.W."/>
            <person name="Binder M."/>
            <person name="Choi C."/>
            <person name="Clum A."/>
            <person name="Copeland A."/>
            <person name="Grisel N."/>
            <person name="Haridas S."/>
            <person name="Kipfer T."/>
            <person name="LaButti K."/>
            <person name="Lindquist E."/>
            <person name="Lipzen A."/>
            <person name="Maire R."/>
            <person name="Meier B."/>
            <person name="Mihaltcheva S."/>
            <person name="Molinier V."/>
            <person name="Murat C."/>
            <person name="Poggeler S."/>
            <person name="Quandt C.A."/>
            <person name="Sperisen C."/>
            <person name="Tritt A."/>
            <person name="Tisserant E."/>
            <person name="Crous P.W."/>
            <person name="Henrissat B."/>
            <person name="Nehls U."/>
            <person name="Egli S."/>
            <person name="Spatafora J.W."/>
            <person name="Grigoriev I.V."/>
            <person name="Martin F.M."/>
        </authorList>
    </citation>
    <scope>NUCLEOTIDE SEQUENCE [LARGE SCALE GENOMIC DNA]</scope>
    <source>
        <strain evidence="1 2">CBS 207.34</strain>
    </source>
</reference>
<dbReference type="Proteomes" id="UP000250140">
    <property type="component" value="Unassembled WGS sequence"/>
</dbReference>
<name>A0A8E2EVY7_9PEZI</name>
<sequence>MAGDGWRWLSMAGDGCRWLSMVSDGFVTNGQVQWDRLHEADQPLWQASRLGDDGRRWETMGDEAARGGEKRRREEAKKAAAMVGTLALNGAGRPGGIQRTCHRAG</sequence>
<evidence type="ECO:0000313" key="1">
    <source>
        <dbReference type="EMBL" id="OCL05591.1"/>
    </source>
</evidence>
<accession>A0A8E2EVY7</accession>
<keyword evidence="2" id="KW-1185">Reference proteome</keyword>